<feature type="compositionally biased region" description="Pro residues" evidence="1">
    <location>
        <begin position="127"/>
        <end position="136"/>
    </location>
</feature>
<feature type="compositionally biased region" description="Low complexity" evidence="1">
    <location>
        <begin position="161"/>
        <end position="188"/>
    </location>
</feature>
<feature type="compositionally biased region" description="Low complexity" evidence="1">
    <location>
        <begin position="222"/>
        <end position="233"/>
    </location>
</feature>
<name>A0A8D1HFB5_PIG</name>
<dbReference type="Ensembl" id="ENSSSCT00045026495.1">
    <property type="protein sequence ID" value="ENSSSCP00045018289.1"/>
    <property type="gene ID" value="ENSSSCG00045015585.1"/>
</dbReference>
<accession>A0A8D1HFB5</accession>
<evidence type="ECO:0000313" key="3">
    <source>
        <dbReference type="Proteomes" id="UP000694728"/>
    </source>
</evidence>
<feature type="region of interest" description="Disordered" evidence="1">
    <location>
        <begin position="83"/>
        <end position="148"/>
    </location>
</feature>
<reference evidence="2" key="1">
    <citation type="submission" date="2025-08" db="UniProtKB">
        <authorList>
            <consortium name="Ensembl"/>
        </authorList>
    </citation>
    <scope>IDENTIFICATION</scope>
</reference>
<evidence type="ECO:0000256" key="1">
    <source>
        <dbReference type="SAM" id="MobiDB-lite"/>
    </source>
</evidence>
<evidence type="ECO:0000313" key="2">
    <source>
        <dbReference type="Ensembl" id="ENSSSCP00045018289.1"/>
    </source>
</evidence>
<gene>
    <name evidence="2" type="primary">HOXA10</name>
</gene>
<feature type="compositionally biased region" description="Basic residues" evidence="1">
    <location>
        <begin position="234"/>
        <end position="249"/>
    </location>
</feature>
<protein>
    <submittedName>
        <fullName evidence="2">Homeobox A10</fullName>
    </submittedName>
</protein>
<proteinExistence type="predicted"/>
<organism evidence="2 3">
    <name type="scientific">Sus scrofa</name>
    <name type="common">Pig</name>
    <dbReference type="NCBI Taxonomy" id="9823"/>
    <lineage>
        <taxon>Eukaryota</taxon>
        <taxon>Metazoa</taxon>
        <taxon>Chordata</taxon>
        <taxon>Craniata</taxon>
        <taxon>Vertebrata</taxon>
        <taxon>Euteleostomi</taxon>
        <taxon>Mammalia</taxon>
        <taxon>Eutheria</taxon>
        <taxon>Laurasiatheria</taxon>
        <taxon>Artiodactyla</taxon>
        <taxon>Suina</taxon>
        <taxon>Suidae</taxon>
        <taxon>Sus</taxon>
    </lineage>
</organism>
<dbReference type="Proteomes" id="UP000694728">
    <property type="component" value="Unplaced"/>
</dbReference>
<dbReference type="AlphaFoldDB" id="A0A8D1HFB5"/>
<feature type="compositionally biased region" description="Basic residues" evidence="1">
    <location>
        <begin position="105"/>
        <end position="114"/>
    </location>
</feature>
<feature type="compositionally biased region" description="Low complexity" evidence="1">
    <location>
        <begin position="137"/>
        <end position="148"/>
    </location>
</feature>
<sequence length="313" mass="34250">MPRLRGELESCVAMVPAGCTPPPPTFPLQVFAPGQAQDPEDRCFFHFLERHVSVEATRVMPLRGAWTWLWPRSKGGGVFQPKLSVASTPYSGPPTKVRGRELQRRQARTSKRRAPTASTTRLTNAPKAPPPLPSWPPSRGARRPTAAPWAPPAGCLCPATSASPRPMAPPRATAAAAARSSSAPARSPLNPRGAASTRHPRSPPVRRMQPGRSELSTRRLPPRWLAVAAAGARRATRRRTRRPRPRRSSPRPLPRAAKPRRRRTPWAIPKAKTQPTGSLQRAAGRSAAPTPSTRRWSWRRSFCSTCTLLESGA</sequence>
<feature type="region of interest" description="Disordered" evidence="1">
    <location>
        <begin position="161"/>
        <end position="296"/>
    </location>
</feature>